<feature type="signal peptide" evidence="1">
    <location>
        <begin position="1"/>
        <end position="18"/>
    </location>
</feature>
<feature type="chain" id="PRO_5043709959" evidence="1">
    <location>
        <begin position="19"/>
        <end position="105"/>
    </location>
</feature>
<organism evidence="2 3">
    <name type="scientific">Favolaschia claudopus</name>
    <dbReference type="NCBI Taxonomy" id="2862362"/>
    <lineage>
        <taxon>Eukaryota</taxon>
        <taxon>Fungi</taxon>
        <taxon>Dikarya</taxon>
        <taxon>Basidiomycota</taxon>
        <taxon>Agaricomycotina</taxon>
        <taxon>Agaricomycetes</taxon>
        <taxon>Agaricomycetidae</taxon>
        <taxon>Agaricales</taxon>
        <taxon>Marasmiineae</taxon>
        <taxon>Mycenaceae</taxon>
        <taxon>Favolaschia</taxon>
    </lineage>
</organism>
<sequence>MKFPLTFFAIAFAAGAYAQNLCSTVPSDVLRQVSEMQTFNNRVPPPSSTSTVDCINGKSLKKGIDAYYTAPLLSLTRQVDVFQTVLTSGFNAQYTVLGKFVAACP</sequence>
<proteinExistence type="predicted"/>
<dbReference type="EMBL" id="JAWWNJ010000047">
    <property type="protein sequence ID" value="KAK7017829.1"/>
    <property type="molecule type" value="Genomic_DNA"/>
</dbReference>
<dbReference type="Proteomes" id="UP001362999">
    <property type="component" value="Unassembled WGS sequence"/>
</dbReference>
<protein>
    <submittedName>
        <fullName evidence="2">Uncharacterized protein</fullName>
    </submittedName>
</protein>
<evidence type="ECO:0000313" key="2">
    <source>
        <dbReference type="EMBL" id="KAK7017829.1"/>
    </source>
</evidence>
<evidence type="ECO:0000313" key="3">
    <source>
        <dbReference type="Proteomes" id="UP001362999"/>
    </source>
</evidence>
<comment type="caution">
    <text evidence="2">The sequence shown here is derived from an EMBL/GenBank/DDBJ whole genome shotgun (WGS) entry which is preliminary data.</text>
</comment>
<dbReference type="AlphaFoldDB" id="A0AAW0AXZ8"/>
<name>A0AAW0AXZ8_9AGAR</name>
<evidence type="ECO:0000256" key="1">
    <source>
        <dbReference type="SAM" id="SignalP"/>
    </source>
</evidence>
<reference evidence="2 3" key="1">
    <citation type="journal article" date="2024" name="J Genomics">
        <title>Draft genome sequencing and assembly of Favolaschia claudopus CIRM-BRFM 2984 isolated from oak limbs.</title>
        <authorList>
            <person name="Navarro D."/>
            <person name="Drula E."/>
            <person name="Chaduli D."/>
            <person name="Cazenave R."/>
            <person name="Ahrendt S."/>
            <person name="Wang J."/>
            <person name="Lipzen A."/>
            <person name="Daum C."/>
            <person name="Barry K."/>
            <person name="Grigoriev I.V."/>
            <person name="Favel A."/>
            <person name="Rosso M.N."/>
            <person name="Martin F."/>
        </authorList>
    </citation>
    <scope>NUCLEOTIDE SEQUENCE [LARGE SCALE GENOMIC DNA]</scope>
    <source>
        <strain evidence="2 3">CIRM-BRFM 2984</strain>
    </source>
</reference>
<gene>
    <name evidence="2" type="ORF">R3P38DRAFT_2784789</name>
</gene>
<keyword evidence="3" id="KW-1185">Reference proteome</keyword>
<keyword evidence="1" id="KW-0732">Signal</keyword>
<accession>A0AAW0AXZ8</accession>